<feature type="domain" description="VLIG-type G" evidence="3">
    <location>
        <begin position="607"/>
        <end position="850"/>
    </location>
</feature>
<feature type="coiled-coil region" evidence="2">
    <location>
        <begin position="1379"/>
        <end position="1409"/>
    </location>
</feature>
<evidence type="ECO:0000259" key="3">
    <source>
        <dbReference type="PROSITE" id="PS51717"/>
    </source>
</evidence>
<dbReference type="Pfam" id="PF25496">
    <property type="entry name" value="URGCP"/>
    <property type="match status" value="1"/>
</dbReference>
<comment type="caution">
    <text evidence="4">The sequence shown here is derived from an EMBL/GenBank/DDBJ whole genome shotgun (WGS) entry which is preliminary data.</text>
</comment>
<keyword evidence="5" id="KW-1185">Reference proteome</keyword>
<evidence type="ECO:0000313" key="5">
    <source>
        <dbReference type="Proteomes" id="UP001488805"/>
    </source>
</evidence>
<dbReference type="InterPro" id="IPR052986">
    <property type="entry name" value="VLIG_GTPase"/>
</dbReference>
<dbReference type="InterPro" id="IPR027417">
    <property type="entry name" value="P-loop_NTPase"/>
</dbReference>
<name>A0AAW1G486_ZOAVI</name>
<proteinExistence type="inferred from homology"/>
<dbReference type="InterPro" id="IPR030383">
    <property type="entry name" value="G_VLIG_dom"/>
</dbReference>
<dbReference type="GO" id="GO:0005525">
    <property type="term" value="F:GTP binding"/>
    <property type="evidence" value="ECO:0007669"/>
    <property type="project" value="InterPro"/>
</dbReference>
<sequence length="1571" mass="181509">MSTMNTEGQEAAVLFQFLSKLGLKKFYPNKLTLRSLLEIKESNINEEAVISLEEIPRCFLRKLFKINAECRNITQISKDQEEDDDLFGLDLYTSDDSAENKINPLDLIVALFLCADSFLQQEMALKMSMCQFSVPLLLPHASNSQSTLMLWALRDIVKEWRPHELSQSKGFVEDNIVQANIPFYSFVRLKNCSLSKSQILNHALSHGQQTHNMFIHRDMEGGAHERRIANGLVEVCWYLPSGRENLDIFPEPVAFANLRGDICESLAQFTFLFQVSTATFVFMDKVETVEHEILTSLQDVKSKLFFVVNRKEGNDEEDMRSVKTTMEELDLPKSGVKIKNSKVNVAEFLKKLSAAIKTSLLDIKNIISIENMLDKAVELGLSVDESKTDKQKKAAEKIMGDIGVRTIPHYKKLQLPLQGENWKRLSQLEKEECRTKEAGDSSLEEYKCQIQMEKKEIRKEQSKQNMSEGMKSFLEALSTSEKEKRDFFLKWMKFKFNRHSRDKLTKLRNEFKEQCKKKDVKEIAKLDQALVDSSLGIEHYMREMGLIYEVSLQSQDTADKMSHLPGLAADMLLDGYPLELLDGDASNIPERWVTDVLMELHRKVGEKSRLLVLTVLGVQSTGKSTLLNTMFGVQFPVSSGRCTRGAFMLFLRVGEDIKSDWNFDFILLIDTEGLKSPHLAQLEDSYEHDNQLATFVVGLSDVTIINVAMENSTEMKDVLQITAHAFLRMKEIGKKPVCHFVHQNVGGVSADTKNMTDRKHLLDQLNEMTQIAAEMEKQPSITAFTDVLDYDMEKNNWNIPGLWHGIPPMAPVSTGYSEAVADFKKNLLETVKTDRSDEVSQIPEFLSWMKSLWKAVKYENFIFSFRNTLVAHAYDNLCKEFNGWEWEFRKEILSWQTAAELEISNAHNESQVETWTGLVEKKKSEASQNVEIQQTMMKKKLSNYYERKDRRVTLIEKYKMDFLSSIKSLANEIKHSVCTKLDCILELKIGLKKAQDIQRKYRGVIEERVMKLLDDCKDSTLSDEQLTQEFEKMWAQATVNIPSLTEQDIPACILNQLRKHFSNQNVNEKLQNIELKEIGKVQFKTKIDHVDSVMKKVIYTFSSRDVQSFANSVIEISTQFVLDKTKTNGDYHESFTRDLLEKIDESLKQSEKCYKTNTQFEIDLKIHICGIASREFLKMHQKFLSENDPRRQLDKYKTPYLSDFIDLYKKTDHCQRKATDFVRLCIKPGVEEYISRSLGINIVDEILTSCHSAEYSSRSFFQYNIQKELLQKDDFESFVKYITKYEIYVKDWIFQHILQNMSEGQTLFKLKNENLQVIVRKITGALEQASKGEDGVLLPDDQESVPKLINNMRRCLIKDISISVEAEKSTLFQIQSTCHEFTKSLSESLSELKEQLEEEFSNSEDITDTLNKLPIKPQDELFKRVFGCGQQCPFCKVPCEAGGKDHEKHHAVVHRPQGLGRFMNLDNEKLVETLCTTDVHNEHSEFCDEDTNGEWHHYKYYTKYYPDWHIPPDSTIEASDYWKYVLVLYNDRFAEEYEAKPADVPKAWRRITKEEALKGLKDAFNITEQHI</sequence>
<gene>
    <name evidence="4" type="ORF">VZT92_000007</name>
</gene>
<organism evidence="4 5">
    <name type="scientific">Zoarces viviparus</name>
    <name type="common">Viviparous eelpout</name>
    <name type="synonym">Blennius viviparus</name>
    <dbReference type="NCBI Taxonomy" id="48416"/>
    <lineage>
        <taxon>Eukaryota</taxon>
        <taxon>Metazoa</taxon>
        <taxon>Chordata</taxon>
        <taxon>Craniata</taxon>
        <taxon>Vertebrata</taxon>
        <taxon>Euteleostomi</taxon>
        <taxon>Actinopterygii</taxon>
        <taxon>Neopterygii</taxon>
        <taxon>Teleostei</taxon>
        <taxon>Neoteleostei</taxon>
        <taxon>Acanthomorphata</taxon>
        <taxon>Eupercaria</taxon>
        <taxon>Perciformes</taxon>
        <taxon>Cottioidei</taxon>
        <taxon>Zoarcales</taxon>
        <taxon>Zoarcidae</taxon>
        <taxon>Zoarcinae</taxon>
        <taxon>Zoarces</taxon>
    </lineage>
</organism>
<evidence type="ECO:0000313" key="4">
    <source>
        <dbReference type="EMBL" id="KAK9542117.1"/>
    </source>
</evidence>
<dbReference type="SUPFAM" id="SSF52540">
    <property type="entry name" value="P-loop containing nucleoside triphosphate hydrolases"/>
    <property type="match status" value="1"/>
</dbReference>
<dbReference type="PANTHER" id="PTHR14819:SF9">
    <property type="entry name" value="UP-REGULATOR OF CELL PROLIFERATION-LIKE"/>
    <property type="match status" value="1"/>
</dbReference>
<evidence type="ECO:0000256" key="1">
    <source>
        <dbReference type="ARBA" id="ARBA00006828"/>
    </source>
</evidence>
<dbReference type="Proteomes" id="UP001488805">
    <property type="component" value="Unassembled WGS sequence"/>
</dbReference>
<evidence type="ECO:0000256" key="2">
    <source>
        <dbReference type="SAM" id="Coils"/>
    </source>
</evidence>
<dbReference type="Pfam" id="PF25974">
    <property type="entry name" value="URGCP_9th"/>
    <property type="match status" value="1"/>
</dbReference>
<dbReference type="Gene3D" id="3.40.50.300">
    <property type="entry name" value="P-loop containing nucleotide triphosphate hydrolases"/>
    <property type="match status" value="1"/>
</dbReference>
<protein>
    <recommendedName>
        <fullName evidence="3">VLIG-type G domain-containing protein</fullName>
    </recommendedName>
</protein>
<dbReference type="PROSITE" id="PS51717">
    <property type="entry name" value="G_VLIG"/>
    <property type="match status" value="1"/>
</dbReference>
<dbReference type="PANTHER" id="PTHR14819">
    <property type="entry name" value="GTP-BINDING"/>
    <property type="match status" value="1"/>
</dbReference>
<accession>A0AAW1G486</accession>
<dbReference type="InterPro" id="IPR058641">
    <property type="entry name" value="GVIN1_dom"/>
</dbReference>
<dbReference type="Pfam" id="PF25683">
    <property type="entry name" value="URGCP_GTPase"/>
    <property type="match status" value="1"/>
</dbReference>
<dbReference type="InterPro" id="IPR057365">
    <property type="entry name" value="URGCP"/>
</dbReference>
<comment type="similarity">
    <text evidence="1">Belongs to the TRAFAC class dynamin-like GTPase superfamily. Very large inducible GTPase (VLIG) family.</text>
</comment>
<dbReference type="EMBL" id="JBCEZU010000001">
    <property type="protein sequence ID" value="KAK9542117.1"/>
    <property type="molecule type" value="Genomic_DNA"/>
</dbReference>
<reference evidence="4 5" key="1">
    <citation type="journal article" date="2024" name="Genome Biol. Evol.">
        <title>Chromosome-level genome assembly of the viviparous eelpout Zoarces viviparus.</title>
        <authorList>
            <person name="Fuhrmann N."/>
            <person name="Brasseur M.V."/>
            <person name="Bakowski C.E."/>
            <person name="Podsiadlowski L."/>
            <person name="Prost S."/>
            <person name="Krehenwinkel H."/>
            <person name="Mayer C."/>
        </authorList>
    </citation>
    <scope>NUCLEOTIDE SEQUENCE [LARGE SCALE GENOMIC DNA]</scope>
    <source>
        <strain evidence="4">NO-MEL_2022_Ind0_liver</strain>
    </source>
</reference>
<keyword evidence="2" id="KW-0175">Coiled coil</keyword>